<sequence>AEVDRLNLLHDADVDRLNQTMNECRETVSRELAHKWTETMKSECSKLKQELIDQSESEKRTALLQLSRQKDEEIAATRAQHEAQLECLKSQIEELQSSLDSVKLEGDVDKARLKYELERERSRLSKDLLEAANEYSSKMMAMEKKHMDEKEFLRAQSERETYDLESKLKQRHMEELQSQMTAHKAVLENTIKLEQRNKQEALDELRSKHQNETEALRNKLEQKLTTEVDALKQAHSNEIRVARMELDRAVEISKQKERDYLMQLEELKVEITIREQHIKNLKDQVAHLEEEIRRLKKEIDVKTLEVQQAQRQASQQLILQEDKLTRQNQTAQDNLTADHLREKQIMLSQFTSAQDLLKDKISSLQIEVEEAHQRYLKRESRREDLELIDKLRCELSERETRIKDLIDEKRFYQLELVNRETNFNKVFNANPNVGILNPFLKPRKKGDKPGKPPAGASSAMGSGSSSGHQRLEPLPGSPLHDGLLNPTKPLPLPGFTKKVAN</sequence>
<gene>
    <name evidence="4" type="ORF">CUNI_LOCUS19460</name>
</gene>
<dbReference type="AlphaFoldDB" id="A0A8S4A0Q5"/>
<evidence type="ECO:0000313" key="5">
    <source>
        <dbReference type="Proteomes" id="UP000678393"/>
    </source>
</evidence>
<feature type="coiled-coil region" evidence="2">
    <location>
        <begin position="264"/>
        <end position="312"/>
    </location>
</feature>
<evidence type="ECO:0008006" key="6">
    <source>
        <dbReference type="Google" id="ProtNLM"/>
    </source>
</evidence>
<accession>A0A8S4A0Q5</accession>
<proteinExistence type="predicted"/>
<protein>
    <recommendedName>
        <fullName evidence="6">Protein FAM184A/B N-terminal domain-containing protein</fullName>
    </recommendedName>
</protein>
<dbReference type="PANTHER" id="PTHR18870">
    <property type="entry name" value="PROTEIN TAG-278-RELATED"/>
    <property type="match status" value="1"/>
</dbReference>
<evidence type="ECO:0000313" key="4">
    <source>
        <dbReference type="EMBL" id="CAG5133902.1"/>
    </source>
</evidence>
<feature type="coiled-coil region" evidence="2">
    <location>
        <begin position="184"/>
        <end position="222"/>
    </location>
</feature>
<evidence type="ECO:0000256" key="3">
    <source>
        <dbReference type="SAM" id="MobiDB-lite"/>
    </source>
</evidence>
<evidence type="ECO:0000256" key="2">
    <source>
        <dbReference type="SAM" id="Coils"/>
    </source>
</evidence>
<feature type="non-terminal residue" evidence="4">
    <location>
        <position position="501"/>
    </location>
</feature>
<keyword evidence="5" id="KW-1185">Reference proteome</keyword>
<feature type="region of interest" description="Disordered" evidence="3">
    <location>
        <begin position="438"/>
        <end position="501"/>
    </location>
</feature>
<dbReference type="OrthoDB" id="75801at2759"/>
<dbReference type="PANTHER" id="PTHR18870:SF9">
    <property type="entry name" value="PROTEIN TAG-278-RELATED"/>
    <property type="match status" value="1"/>
</dbReference>
<name>A0A8S4A0Q5_9EUPU</name>
<keyword evidence="1 2" id="KW-0175">Coiled coil</keyword>
<feature type="coiled-coil region" evidence="2">
    <location>
        <begin position="354"/>
        <end position="408"/>
    </location>
</feature>
<dbReference type="EMBL" id="CAJHNH020006590">
    <property type="protein sequence ID" value="CAG5133902.1"/>
    <property type="molecule type" value="Genomic_DNA"/>
</dbReference>
<evidence type="ECO:0000256" key="1">
    <source>
        <dbReference type="ARBA" id="ARBA00023054"/>
    </source>
</evidence>
<organism evidence="4 5">
    <name type="scientific">Candidula unifasciata</name>
    <dbReference type="NCBI Taxonomy" id="100452"/>
    <lineage>
        <taxon>Eukaryota</taxon>
        <taxon>Metazoa</taxon>
        <taxon>Spiralia</taxon>
        <taxon>Lophotrochozoa</taxon>
        <taxon>Mollusca</taxon>
        <taxon>Gastropoda</taxon>
        <taxon>Heterobranchia</taxon>
        <taxon>Euthyneura</taxon>
        <taxon>Panpulmonata</taxon>
        <taxon>Eupulmonata</taxon>
        <taxon>Stylommatophora</taxon>
        <taxon>Helicina</taxon>
        <taxon>Helicoidea</taxon>
        <taxon>Geomitridae</taxon>
        <taxon>Candidula</taxon>
    </lineage>
</organism>
<feature type="compositionally biased region" description="Low complexity" evidence="3">
    <location>
        <begin position="453"/>
        <end position="467"/>
    </location>
</feature>
<comment type="caution">
    <text evidence="4">The sequence shown here is derived from an EMBL/GenBank/DDBJ whole genome shotgun (WGS) entry which is preliminary data.</text>
</comment>
<reference evidence="4" key="1">
    <citation type="submission" date="2021-04" db="EMBL/GenBank/DDBJ databases">
        <authorList>
            <consortium name="Molecular Ecology Group"/>
        </authorList>
    </citation>
    <scope>NUCLEOTIDE SEQUENCE</scope>
</reference>
<feature type="coiled-coil region" evidence="2">
    <location>
        <begin position="52"/>
        <end position="134"/>
    </location>
</feature>
<dbReference type="Proteomes" id="UP000678393">
    <property type="component" value="Unassembled WGS sequence"/>
</dbReference>